<comment type="caution">
    <text evidence="6">The sequence shown here is derived from an EMBL/GenBank/DDBJ whole genome shotgun (WGS) entry which is preliminary data.</text>
</comment>
<accession>A0A2K2UA70</accession>
<protein>
    <recommendedName>
        <fullName evidence="5">Peptidase C1A papain C-terminal domain-containing protein</fullName>
    </recommendedName>
</protein>
<dbReference type="Gene3D" id="3.90.70.10">
    <property type="entry name" value="Cysteine proteinases"/>
    <property type="match status" value="1"/>
</dbReference>
<dbReference type="InterPro" id="IPR004843">
    <property type="entry name" value="Calcineurin-like_PHP"/>
</dbReference>
<dbReference type="Gene3D" id="3.60.21.10">
    <property type="match status" value="1"/>
</dbReference>
<gene>
    <name evidence="6" type="ORF">C2L71_09040</name>
</gene>
<proteinExistence type="predicted"/>
<name>A0A2K2UA70_9ACTN</name>
<dbReference type="SMART" id="SM00645">
    <property type="entry name" value="Pept_C1"/>
    <property type="match status" value="1"/>
</dbReference>
<keyword evidence="7" id="KW-1185">Reference proteome</keyword>
<keyword evidence="1 4" id="KW-0732">Signal</keyword>
<reference evidence="7" key="1">
    <citation type="submission" date="2018-01" db="EMBL/GenBank/DDBJ databases">
        <title>Rubneribacter badeniensis gen. nov., sp. nov., and Colonibacter rubneri, gen. nov., sp. nov., WGS of new members of the Eggerthellaceae.</title>
        <authorList>
            <person name="Danylec N."/>
            <person name="Stoll D.A."/>
            <person name="Doetsch A."/>
            <person name="Kulling S.E."/>
            <person name="Huch M."/>
        </authorList>
    </citation>
    <scope>NUCLEOTIDE SEQUENCE [LARGE SCALE GENOMIC DNA]</scope>
    <source>
        <strain evidence="7">ResAG-96</strain>
    </source>
</reference>
<evidence type="ECO:0000259" key="5">
    <source>
        <dbReference type="SMART" id="SM00645"/>
    </source>
</evidence>
<dbReference type="PRINTS" id="PR01607">
    <property type="entry name" value="APYRASEFAMLY"/>
</dbReference>
<dbReference type="Pfam" id="PF02872">
    <property type="entry name" value="5_nucleotid_C"/>
    <property type="match status" value="1"/>
</dbReference>
<dbReference type="InterPro" id="IPR000169">
    <property type="entry name" value="Pept_cys_AS"/>
</dbReference>
<feature type="domain" description="Peptidase C1A papain C-terminal" evidence="5">
    <location>
        <begin position="87"/>
        <end position="368"/>
    </location>
</feature>
<dbReference type="Proteomes" id="UP000236197">
    <property type="component" value="Unassembled WGS sequence"/>
</dbReference>
<dbReference type="CDD" id="cd02619">
    <property type="entry name" value="Peptidase_C1"/>
    <property type="match status" value="1"/>
</dbReference>
<dbReference type="CDD" id="cd00845">
    <property type="entry name" value="MPP_UshA_N_like"/>
    <property type="match status" value="1"/>
</dbReference>
<feature type="transmembrane region" description="Helical" evidence="3">
    <location>
        <begin position="1136"/>
        <end position="1157"/>
    </location>
</feature>
<dbReference type="OrthoDB" id="1016457at2"/>
<evidence type="ECO:0000256" key="3">
    <source>
        <dbReference type="SAM" id="Phobius"/>
    </source>
</evidence>
<dbReference type="InterPro" id="IPR029052">
    <property type="entry name" value="Metallo-depent_PP-like"/>
</dbReference>
<dbReference type="SUPFAM" id="SSF56300">
    <property type="entry name" value="Metallo-dependent phosphatases"/>
    <property type="match status" value="1"/>
</dbReference>
<keyword evidence="3" id="KW-0812">Transmembrane</keyword>
<dbReference type="PANTHER" id="PTHR11575:SF24">
    <property type="entry name" value="5'-NUCLEOTIDASE"/>
    <property type="match status" value="1"/>
</dbReference>
<evidence type="ECO:0000256" key="1">
    <source>
        <dbReference type="ARBA" id="ARBA00022729"/>
    </source>
</evidence>
<dbReference type="RefSeq" id="WP_103265444.1">
    <property type="nucleotide sequence ID" value="NZ_CABMLE010000011.1"/>
</dbReference>
<feature type="chain" id="PRO_5014436466" description="Peptidase C1A papain C-terminal domain-containing protein" evidence="4">
    <location>
        <begin position="33"/>
        <end position="1172"/>
    </location>
</feature>
<dbReference type="PANTHER" id="PTHR11575">
    <property type="entry name" value="5'-NUCLEOTIDASE-RELATED"/>
    <property type="match status" value="1"/>
</dbReference>
<dbReference type="InterPro" id="IPR038765">
    <property type="entry name" value="Papain-like_cys_pep_sf"/>
</dbReference>
<keyword evidence="3" id="KW-0472">Membrane</keyword>
<dbReference type="PROSITE" id="PS00139">
    <property type="entry name" value="THIOL_PROTEASE_CYS"/>
    <property type="match status" value="1"/>
</dbReference>
<dbReference type="EMBL" id="PPEK01000011">
    <property type="protein sequence ID" value="PNV67216.1"/>
    <property type="molecule type" value="Genomic_DNA"/>
</dbReference>
<organism evidence="6 7">
    <name type="scientific">Enteroscipio rubneri</name>
    <dbReference type="NCBI Taxonomy" id="2070686"/>
    <lineage>
        <taxon>Bacteria</taxon>
        <taxon>Bacillati</taxon>
        <taxon>Actinomycetota</taxon>
        <taxon>Coriobacteriia</taxon>
        <taxon>Eggerthellales</taxon>
        <taxon>Eggerthellaceae</taxon>
        <taxon>Enteroscipio</taxon>
    </lineage>
</organism>
<dbReference type="InterPro" id="IPR036907">
    <property type="entry name" value="5'-Nucleotdase_C_sf"/>
</dbReference>
<evidence type="ECO:0000313" key="7">
    <source>
        <dbReference type="Proteomes" id="UP000236197"/>
    </source>
</evidence>
<evidence type="ECO:0000256" key="4">
    <source>
        <dbReference type="SAM" id="SignalP"/>
    </source>
</evidence>
<dbReference type="SUPFAM" id="SSF54001">
    <property type="entry name" value="Cysteine proteinases"/>
    <property type="match status" value="1"/>
</dbReference>
<dbReference type="AlphaFoldDB" id="A0A2K2UA70"/>
<dbReference type="Pfam" id="PF00149">
    <property type="entry name" value="Metallophos"/>
    <property type="match status" value="1"/>
</dbReference>
<dbReference type="SUPFAM" id="SSF55816">
    <property type="entry name" value="5'-nucleotidase (syn. UDP-sugar hydrolase), C-terminal domain"/>
    <property type="match status" value="1"/>
</dbReference>
<dbReference type="GO" id="GO:0006508">
    <property type="term" value="P:proteolysis"/>
    <property type="evidence" value="ECO:0007669"/>
    <property type="project" value="InterPro"/>
</dbReference>
<keyword evidence="3" id="KW-1133">Transmembrane helix</keyword>
<dbReference type="Pfam" id="PF18560">
    <property type="entry name" value="Lectin_like"/>
    <property type="match status" value="1"/>
</dbReference>
<feature type="signal peptide" evidence="4">
    <location>
        <begin position="1"/>
        <end position="32"/>
    </location>
</feature>
<dbReference type="GO" id="GO:0009166">
    <property type="term" value="P:nucleotide catabolic process"/>
    <property type="evidence" value="ECO:0007669"/>
    <property type="project" value="InterPro"/>
</dbReference>
<feature type="region of interest" description="Disordered" evidence="2">
    <location>
        <begin position="1105"/>
        <end position="1136"/>
    </location>
</feature>
<dbReference type="Gene3D" id="3.90.780.10">
    <property type="entry name" value="5'-Nucleotidase, C-terminal domain"/>
    <property type="match status" value="1"/>
</dbReference>
<dbReference type="InterPro" id="IPR008334">
    <property type="entry name" value="5'-Nucleotdase_C"/>
</dbReference>
<evidence type="ECO:0000256" key="2">
    <source>
        <dbReference type="SAM" id="MobiDB-lite"/>
    </source>
</evidence>
<dbReference type="InterPro" id="IPR040528">
    <property type="entry name" value="Lectin-like"/>
</dbReference>
<dbReference type="InterPro" id="IPR000668">
    <property type="entry name" value="Peptidase_C1A_C"/>
</dbReference>
<dbReference type="GO" id="GO:0008234">
    <property type="term" value="F:cysteine-type peptidase activity"/>
    <property type="evidence" value="ECO:0007669"/>
    <property type="project" value="InterPro"/>
</dbReference>
<evidence type="ECO:0000313" key="6">
    <source>
        <dbReference type="EMBL" id="PNV67216.1"/>
    </source>
</evidence>
<sequence length="1172" mass="124316">MKKPSCNPFGALGRAALALAFAATLLPVPAFAEPDSAADPAGTGSSASVGTLQPLGRMVETERGPVFSLNDPSLLNPASGANALAALPDSYDLRTAGAGGASLSTSVKDQYPFGDCWSFGALSSLESNLLVTDHATGAPSSPDLAERHLAWFAYNGADDSADDSRWAGGDTFLNTTGRSDYDAGGARNLSAATLMRWYGAVDEQKAPYINDASMGAPDAALRNQSDVHVQNVMFLPEPNVYTWQEHEGGSPTLEHRRDPSAVDAIKTCLMENGVVDVSFYADNAITNNMTGRGTWNPATSAYFYSKTADNAEMLANHEVSIIGWDDSFPKEKFSTQPEGDGAWIVKNSWGSGTSGHQDGCFYLSYYDTSFSNPTSYQAEQATYDADGTDHAYDGIYQYDGVGVGETGFSNTQRIQFANVFEARGSETVQAVSVFLPTACSQVDITVYRNPTGLTDGGTLNPQSGTLKWHTTLTGANAGYTTIDLGSDAFPVIAGDTFSVVASAQEPNGNYLMLAEVDDASQEYAAIDCAAGQTYYTEGTSDWHDMARENLFEDGAGYTAGNALLKAYTTETPAGPDTPIAILHTNDVHCGVDQTFDEDGTATSIGYAGVSQALKDAEAAYGADNVTLVDAGDAVQGKPLGTLSQGADLVDIMNQVGYDLAIPGNHEFDYGMDQLRRLVDRSNATYLSCNFDNLETGATEFSPYTIETYGNVRVAYVGISTPESLTKSNPAHFKDASGTDVYGFCEDETGQMLYDRVQQTVDEAHANGADYVVALGHLGQSGVAARWRSDTVIANTTGIDVFIDGHSHEQYEQRVANKAGRDVLLAQTGTQLQTYGEVIIHPTTGKIETRLVKPPVAQDPDTAAFIKDIEDRLSKTLDKVVARTEVKLVAVESDTQHSWAVRMRETNLGDLAADAVRASLGADIGFMNGGGIRSDVAVGDITYGDAIAVLPFGNTLCKVEATGQTIVDALEMGARLYPEPNGGLLQTSGLTYEIRSDIPSPVKLDEKGVFVGIEGARRVQNVRVGGEPIDLGKTYTVSSITYLLQDSGDGFSMFKDAKVLVSEQGLDYEALISFIKDDLSGVIRADSIYADENGTGRILVKTGAAVEPEPIPQPQPTPNATEGGATPKPLARTGDTAAPTAAATSALALSALTCAAIATRAVRRRRRTAAETL</sequence>
<dbReference type="Pfam" id="PF00112">
    <property type="entry name" value="Peptidase_C1"/>
    <property type="match status" value="1"/>
</dbReference>
<dbReference type="InterPro" id="IPR006179">
    <property type="entry name" value="5_nucleotidase/apyrase"/>
</dbReference>